<comment type="caution">
    <text evidence="1">The sequence shown here is derived from an EMBL/GenBank/DDBJ whole genome shotgun (WGS) entry which is preliminary data.</text>
</comment>
<dbReference type="InterPro" id="IPR022203">
    <property type="entry name" value="DUF3727"/>
</dbReference>
<evidence type="ECO:0000313" key="2">
    <source>
        <dbReference type="Proteomes" id="UP000707356"/>
    </source>
</evidence>
<organism evidence="1 2">
    <name type="scientific">Pegethrix bostrychoides GSE-TBD4-15B</name>
    <dbReference type="NCBI Taxonomy" id="2839662"/>
    <lineage>
        <taxon>Bacteria</taxon>
        <taxon>Bacillati</taxon>
        <taxon>Cyanobacteriota</taxon>
        <taxon>Cyanophyceae</taxon>
        <taxon>Oculatellales</taxon>
        <taxon>Oculatellaceae</taxon>
        <taxon>Pegethrix</taxon>
    </lineage>
</organism>
<gene>
    <name evidence="1" type="ORF">KME07_14970</name>
</gene>
<protein>
    <submittedName>
        <fullName evidence="1">DUF3727 domain-containing protein</fullName>
    </submittedName>
</protein>
<name>A0A951U5C3_9CYAN</name>
<dbReference type="Proteomes" id="UP000707356">
    <property type="component" value="Unassembled WGS sequence"/>
</dbReference>
<dbReference type="Pfam" id="PF12527">
    <property type="entry name" value="DUF3727"/>
    <property type="match status" value="1"/>
</dbReference>
<accession>A0A951U5C3</accession>
<dbReference type="PANTHER" id="PTHR36061">
    <property type="match status" value="1"/>
</dbReference>
<dbReference type="Pfam" id="PF06949">
    <property type="entry name" value="DUF1292"/>
    <property type="match status" value="1"/>
</dbReference>
<evidence type="ECO:0000313" key="1">
    <source>
        <dbReference type="EMBL" id="MBW4466724.1"/>
    </source>
</evidence>
<dbReference type="PANTHER" id="PTHR36061:SF3">
    <property type="entry name" value="OS04G0692200 PROTEIN"/>
    <property type="match status" value="1"/>
</dbReference>
<dbReference type="InterPro" id="IPR009711">
    <property type="entry name" value="UPF0473"/>
</dbReference>
<reference evidence="1" key="1">
    <citation type="submission" date="2021-05" db="EMBL/GenBank/DDBJ databases">
        <authorList>
            <person name="Pietrasiak N."/>
            <person name="Ward R."/>
            <person name="Stajich J.E."/>
            <person name="Kurbessoian T."/>
        </authorList>
    </citation>
    <scope>NUCLEOTIDE SEQUENCE</scope>
    <source>
        <strain evidence="1">GSE-TBD4-15B</strain>
    </source>
</reference>
<proteinExistence type="predicted"/>
<reference evidence="1" key="2">
    <citation type="journal article" date="2022" name="Microbiol. Resour. Announc.">
        <title>Metagenome Sequencing to Explore Phylogenomics of Terrestrial Cyanobacteria.</title>
        <authorList>
            <person name="Ward R.D."/>
            <person name="Stajich J.E."/>
            <person name="Johansen J.R."/>
            <person name="Huntemann M."/>
            <person name="Clum A."/>
            <person name="Foster B."/>
            <person name="Foster B."/>
            <person name="Roux S."/>
            <person name="Palaniappan K."/>
            <person name="Varghese N."/>
            <person name="Mukherjee S."/>
            <person name="Reddy T.B.K."/>
            <person name="Daum C."/>
            <person name="Copeland A."/>
            <person name="Chen I.A."/>
            <person name="Ivanova N.N."/>
            <person name="Kyrpides N.C."/>
            <person name="Shapiro N."/>
            <person name="Eloe-Fadrosh E.A."/>
            <person name="Pietrasiak N."/>
        </authorList>
    </citation>
    <scope>NUCLEOTIDE SEQUENCE</scope>
    <source>
        <strain evidence="1">GSE-TBD4-15B</strain>
    </source>
</reference>
<dbReference type="AlphaFoldDB" id="A0A951U5C3"/>
<dbReference type="EMBL" id="JAHHHV010000070">
    <property type="protein sequence ID" value="MBW4466724.1"/>
    <property type="molecule type" value="Genomic_DNA"/>
</dbReference>
<sequence length="192" mass="21989">MDDNTPTLSLTDEEGRSLLCYIERELTVKGTQYVLLLPVDSPIEIFAWAADEEDDEEEMLIDIDEEELEEVFSTARAVLAEQDLILQHTALTLTASGEIPEVVEDDIITLDVETDSEPNYEQFQQLAAFYYEEQEYVICCPLDPLLFFAQLDANGLPELVSLEKLQTLLELEEFKDLRSQLELQSQLFEDVE</sequence>